<dbReference type="Proteomes" id="UP001623559">
    <property type="component" value="Unassembled WGS sequence"/>
</dbReference>
<feature type="binding site" evidence="5">
    <location>
        <begin position="11"/>
        <end position="17"/>
    </location>
    <ligand>
        <name>NADP(+)</name>
        <dbReference type="ChEBI" id="CHEBI:58349"/>
    </ligand>
</feature>
<dbReference type="EMBL" id="JBEWZG010000002">
    <property type="protein sequence ID" value="MFL0206631.1"/>
    <property type="molecule type" value="Genomic_DNA"/>
</dbReference>
<keyword evidence="4 5" id="KW-0413">Isomerase</keyword>
<evidence type="ECO:0000256" key="4">
    <source>
        <dbReference type="ARBA" id="ARBA00023235"/>
    </source>
</evidence>
<evidence type="ECO:0000256" key="5">
    <source>
        <dbReference type="HAMAP-Rule" id="MF_00956"/>
    </source>
</evidence>
<gene>
    <name evidence="5" type="primary">fcl</name>
    <name evidence="7" type="ORF">V7S74_07730</name>
</gene>
<dbReference type="InterPro" id="IPR028614">
    <property type="entry name" value="GDP_fucose/colitose_synth"/>
</dbReference>
<keyword evidence="5" id="KW-0511">Multifunctional enzyme</keyword>
<comment type="function">
    <text evidence="5">Catalyzes the two-step NADP-dependent conversion of GDP-4-dehydro-6-deoxy-D-mannose to GDP-fucose, involving an epimerase and a reductase reaction.</text>
</comment>
<accession>A0ABW8SZX3</accession>
<evidence type="ECO:0000256" key="2">
    <source>
        <dbReference type="ARBA" id="ARBA00022857"/>
    </source>
</evidence>
<feature type="binding site" evidence="5">
    <location>
        <position position="188"/>
    </location>
    <ligand>
        <name>substrate</name>
    </ligand>
</feature>
<dbReference type="SUPFAM" id="SSF51735">
    <property type="entry name" value="NAD(P)-binding Rossmann-fold domains"/>
    <property type="match status" value="1"/>
</dbReference>
<feature type="site" description="Important for catalytic activity" evidence="5">
    <location>
        <position position="110"/>
    </location>
</feature>
<comment type="caution">
    <text evidence="7">The sequence shown here is derived from an EMBL/GenBank/DDBJ whole genome shotgun (WGS) entry which is preliminary data.</text>
</comment>
<dbReference type="PANTHER" id="PTHR43238">
    <property type="entry name" value="GDP-L-FUCOSE SYNTHASE"/>
    <property type="match status" value="1"/>
</dbReference>
<dbReference type="HAMAP" id="MF_00956">
    <property type="entry name" value="GDP_fucose_synth"/>
    <property type="match status" value="1"/>
</dbReference>
<dbReference type="Pfam" id="PF01370">
    <property type="entry name" value="Epimerase"/>
    <property type="match status" value="1"/>
</dbReference>
<evidence type="ECO:0000256" key="1">
    <source>
        <dbReference type="ARBA" id="ARBA00005959"/>
    </source>
</evidence>
<feature type="binding site" evidence="5">
    <location>
        <position position="270"/>
    </location>
    <ligand>
        <name>substrate</name>
    </ligand>
</feature>
<dbReference type="RefSeq" id="WP_406778191.1">
    <property type="nucleotide sequence ID" value="NZ_JBEWZG010000002.1"/>
</dbReference>
<comment type="catalytic activity">
    <reaction evidence="5">
        <text>GDP-beta-L-fucose + NADP(+) = GDP-4-dehydro-alpha-D-rhamnose + NADPH + H(+)</text>
        <dbReference type="Rhea" id="RHEA:18885"/>
        <dbReference type="ChEBI" id="CHEBI:15378"/>
        <dbReference type="ChEBI" id="CHEBI:57273"/>
        <dbReference type="ChEBI" id="CHEBI:57783"/>
        <dbReference type="ChEBI" id="CHEBI:57964"/>
        <dbReference type="ChEBI" id="CHEBI:58349"/>
        <dbReference type="EC" id="1.1.1.271"/>
    </reaction>
</comment>
<dbReference type="InterPro" id="IPR001509">
    <property type="entry name" value="Epimerase_deHydtase"/>
</dbReference>
<name>A0ABW8SZX3_9BACT</name>
<evidence type="ECO:0000256" key="3">
    <source>
        <dbReference type="ARBA" id="ARBA00023002"/>
    </source>
</evidence>
<evidence type="ECO:0000313" key="7">
    <source>
        <dbReference type="EMBL" id="MFL0206631.1"/>
    </source>
</evidence>
<feature type="site" description="Important for catalytic activity" evidence="5">
    <location>
        <position position="108"/>
    </location>
</feature>
<protein>
    <recommendedName>
        <fullName evidence="5">GDP-L-fucose synthase</fullName>
        <ecNumber evidence="5">1.1.1.271</ecNumber>
    </recommendedName>
    <alternativeName>
        <fullName evidence="5">GDP-4-keto-6-deoxy-D-mannose-3,5-epimerase-4-reductase</fullName>
    </alternativeName>
</protein>
<feature type="active site" description="Proton donor/acceptor" evidence="5">
    <location>
        <position position="137"/>
    </location>
</feature>
<dbReference type="Gene3D" id="3.40.50.720">
    <property type="entry name" value="NAD(P)-binding Rossmann-like Domain"/>
    <property type="match status" value="1"/>
</dbReference>
<dbReference type="Gene3D" id="3.90.25.10">
    <property type="entry name" value="UDP-galactose 4-epimerase, domain 1"/>
    <property type="match status" value="1"/>
</dbReference>
<comment type="similarity">
    <text evidence="1 5">Belongs to the NAD(P)-dependent epimerase/dehydratase family. Fucose synthase subfamily.</text>
</comment>
<feature type="binding site" evidence="5">
    <location>
        <begin position="106"/>
        <end position="109"/>
    </location>
    <ligand>
        <name>NADP(+)</name>
        <dbReference type="ChEBI" id="CHEBI:58349"/>
    </ligand>
</feature>
<sequence>MEKEAKIYVAGHRGMVGSAIVRKLQSLGYTNLLLKTSAELDLRDQVKVAEFFAAEKPDYVFLAAAKVGGIVANNTYRADFLYENLAIQNNIIHASFINKVKKLQFLGSSCIYPKLAPQPLKESYLLSGYLEETNEPYAIAKIAGIKMCEAYRAQYGCDFISVMPTNLYGPNDNYDLENSHVLPAMIRKFHEAKERGDASMTLWGSGSPMREFLHADDLAEACVYLMEIYSDSELVNIGTGIDVTIKELAETVKAIVGFEGSIQWDTNRPDGTPRKLMDVSKLHGLGWKHKIELKEGIALAYQDFLTNVSIRK</sequence>
<feature type="binding site" evidence="5">
    <location>
        <position position="141"/>
    </location>
    <ligand>
        <name>NADP(+)</name>
        <dbReference type="ChEBI" id="CHEBI:58349"/>
    </ligand>
</feature>
<comment type="pathway">
    <text evidence="5">Nucleotide-sugar biosynthesis; GDP-L-fucose biosynthesis via de novo pathway; GDP-L-fucose from GDP-alpha-D-mannose: step 2/2.</text>
</comment>
<feature type="domain" description="NAD-dependent epimerase/dehydratase" evidence="6">
    <location>
        <begin position="7"/>
        <end position="238"/>
    </location>
</feature>
<dbReference type="InterPro" id="IPR036291">
    <property type="entry name" value="NAD(P)-bd_dom_sf"/>
</dbReference>
<feature type="binding site" evidence="5">
    <location>
        <begin position="164"/>
        <end position="167"/>
    </location>
    <ligand>
        <name>NADP(+)</name>
        <dbReference type="ChEBI" id="CHEBI:58349"/>
    </ligand>
</feature>
<organism evidence="7 8">
    <name type="scientific">Aquirufa novilacunae</name>
    <dbReference type="NCBI Taxonomy" id="3139305"/>
    <lineage>
        <taxon>Bacteria</taxon>
        <taxon>Pseudomonadati</taxon>
        <taxon>Bacteroidota</taxon>
        <taxon>Cytophagia</taxon>
        <taxon>Cytophagales</taxon>
        <taxon>Flectobacillaceae</taxon>
        <taxon>Aquirufa</taxon>
    </lineage>
</organism>
<evidence type="ECO:0000313" key="8">
    <source>
        <dbReference type="Proteomes" id="UP001623559"/>
    </source>
</evidence>
<feature type="binding site" evidence="5">
    <location>
        <position position="203"/>
    </location>
    <ligand>
        <name>substrate</name>
    </ligand>
</feature>
<evidence type="ECO:0000259" key="6">
    <source>
        <dbReference type="Pfam" id="PF01370"/>
    </source>
</evidence>
<proteinExistence type="inferred from homology"/>
<keyword evidence="3 5" id="KW-0560">Oxidoreductase</keyword>
<feature type="binding site" evidence="5">
    <location>
        <position position="180"/>
    </location>
    <ligand>
        <name>NADP(+)</name>
        <dbReference type="ChEBI" id="CHEBI:58349"/>
    </ligand>
</feature>
<reference evidence="7 8" key="1">
    <citation type="submission" date="2024-07" db="EMBL/GenBank/DDBJ databases">
        <authorList>
            <person name="Pitt A."/>
            <person name="Hahn M.W."/>
        </authorList>
    </citation>
    <scope>NUCLEOTIDE SEQUENCE [LARGE SCALE GENOMIC DNA]</scope>
    <source>
        <strain evidence="7 8">2-AUSEE-184A6</strain>
    </source>
</reference>
<keyword evidence="2 5" id="KW-0521">NADP</keyword>
<dbReference type="EC" id="1.1.1.271" evidence="5"/>
<dbReference type="CDD" id="cd05239">
    <property type="entry name" value="GDP_FS_SDR_e"/>
    <property type="match status" value="1"/>
</dbReference>
<dbReference type="PANTHER" id="PTHR43238:SF1">
    <property type="entry name" value="GDP-L-FUCOSE SYNTHASE"/>
    <property type="match status" value="1"/>
</dbReference>
<feature type="binding site" evidence="5">
    <location>
        <position position="210"/>
    </location>
    <ligand>
        <name>substrate</name>
    </ligand>
</feature>